<evidence type="ECO:0000313" key="3">
    <source>
        <dbReference type="Proteomes" id="UP001362999"/>
    </source>
</evidence>
<comment type="caution">
    <text evidence="2">The sequence shown here is derived from an EMBL/GenBank/DDBJ whole genome shotgun (WGS) entry which is preliminary data.</text>
</comment>
<feature type="region of interest" description="Disordered" evidence="1">
    <location>
        <begin position="50"/>
        <end position="109"/>
    </location>
</feature>
<feature type="compositionally biased region" description="Basic residues" evidence="1">
    <location>
        <begin position="243"/>
        <end position="256"/>
    </location>
</feature>
<dbReference type="AlphaFoldDB" id="A0AAW0BU16"/>
<reference evidence="2 3" key="1">
    <citation type="journal article" date="2024" name="J Genomics">
        <title>Draft genome sequencing and assembly of Favolaschia claudopus CIRM-BRFM 2984 isolated from oak limbs.</title>
        <authorList>
            <person name="Navarro D."/>
            <person name="Drula E."/>
            <person name="Chaduli D."/>
            <person name="Cazenave R."/>
            <person name="Ahrendt S."/>
            <person name="Wang J."/>
            <person name="Lipzen A."/>
            <person name="Daum C."/>
            <person name="Barry K."/>
            <person name="Grigoriev I.V."/>
            <person name="Favel A."/>
            <person name="Rosso M.N."/>
            <person name="Martin F."/>
        </authorList>
    </citation>
    <scope>NUCLEOTIDE SEQUENCE [LARGE SCALE GENOMIC DNA]</scope>
    <source>
        <strain evidence="2 3">CIRM-BRFM 2984</strain>
    </source>
</reference>
<accession>A0AAW0BU16</accession>
<feature type="compositionally biased region" description="Low complexity" evidence="1">
    <location>
        <begin position="216"/>
        <end position="230"/>
    </location>
</feature>
<feature type="compositionally biased region" description="Basic residues" evidence="1">
    <location>
        <begin position="63"/>
        <end position="75"/>
    </location>
</feature>
<feature type="region of interest" description="Disordered" evidence="1">
    <location>
        <begin position="210"/>
        <end position="256"/>
    </location>
</feature>
<gene>
    <name evidence="2" type="ORF">R3P38DRAFT_2775175</name>
</gene>
<protein>
    <submittedName>
        <fullName evidence="2">Uncharacterized protein</fullName>
    </submittedName>
</protein>
<evidence type="ECO:0000313" key="2">
    <source>
        <dbReference type="EMBL" id="KAK7029747.1"/>
    </source>
</evidence>
<dbReference type="Proteomes" id="UP001362999">
    <property type="component" value="Unassembled WGS sequence"/>
</dbReference>
<proteinExistence type="predicted"/>
<evidence type="ECO:0000256" key="1">
    <source>
        <dbReference type="SAM" id="MobiDB-lite"/>
    </source>
</evidence>
<sequence length="287" mass="31117">MVSLDLCSTYLLGPASFSTKPTPESVAQRPPLFIPKHATTYAPPRSTTIVFVPVPPPAPPHRNCTRTRKRKRRRTSPSSPPRPPSPRRRPHRVTAAPTSTPPPLSSPNVAVHTLCPPLHPMATRPCPQRAQLAVRPATTRLGVLRHRTPCTASPCTDAQAVLHSRHVHAPTSNVRLAHVHNAQGRVPAGAHGAWKQGKGTVLTSVVGGAGEQAREATGSSARQAASGGRAVPNHSRHSASLQRRGRRKRLAQRCARSRHPRLYAHVDSNVCSARSRARLDVFTNFLF</sequence>
<dbReference type="EMBL" id="JAWWNJ010000026">
    <property type="protein sequence ID" value="KAK7029747.1"/>
    <property type="molecule type" value="Genomic_DNA"/>
</dbReference>
<organism evidence="2 3">
    <name type="scientific">Favolaschia claudopus</name>
    <dbReference type="NCBI Taxonomy" id="2862362"/>
    <lineage>
        <taxon>Eukaryota</taxon>
        <taxon>Fungi</taxon>
        <taxon>Dikarya</taxon>
        <taxon>Basidiomycota</taxon>
        <taxon>Agaricomycotina</taxon>
        <taxon>Agaricomycetes</taxon>
        <taxon>Agaricomycetidae</taxon>
        <taxon>Agaricales</taxon>
        <taxon>Marasmiineae</taxon>
        <taxon>Mycenaceae</taxon>
        <taxon>Favolaschia</taxon>
    </lineage>
</organism>
<keyword evidence="3" id="KW-1185">Reference proteome</keyword>
<name>A0AAW0BU16_9AGAR</name>